<evidence type="ECO:0000256" key="1">
    <source>
        <dbReference type="PROSITE-ProRule" id="PRU00169"/>
    </source>
</evidence>
<gene>
    <name evidence="5" type="ORF">ACFOMG_11150</name>
</gene>
<dbReference type="InterPro" id="IPR037522">
    <property type="entry name" value="HD_GYP_dom"/>
</dbReference>
<dbReference type="RefSeq" id="WP_376866668.1">
    <property type="nucleotide sequence ID" value="NZ_JBHRYB010000011.1"/>
</dbReference>
<dbReference type="Gene3D" id="1.10.3210.10">
    <property type="entry name" value="Hypothetical protein af1432"/>
    <property type="match status" value="1"/>
</dbReference>
<organism evidence="5 6">
    <name type="scientific">Bacterioplanoides pacificum</name>
    <dbReference type="NCBI Taxonomy" id="1171596"/>
    <lineage>
        <taxon>Bacteria</taxon>
        <taxon>Pseudomonadati</taxon>
        <taxon>Pseudomonadota</taxon>
        <taxon>Gammaproteobacteria</taxon>
        <taxon>Oceanospirillales</taxon>
        <taxon>Oceanospirillaceae</taxon>
        <taxon>Bacterioplanoides</taxon>
    </lineage>
</organism>
<feature type="domain" description="Response regulatory" evidence="3">
    <location>
        <begin position="18"/>
        <end position="132"/>
    </location>
</feature>
<dbReference type="InterPro" id="IPR001789">
    <property type="entry name" value="Sig_transdc_resp-reg_receiver"/>
</dbReference>
<protein>
    <submittedName>
        <fullName evidence="5">HD domain-containing phosphohydrolase</fullName>
    </submittedName>
</protein>
<sequence length="451" mass="51170">MMLSNQNMPRSADENRPRLLIVDDESEVRRALRRLFRRNYDVLDAAGGAEALEILQDEQFDLIISDMRMPGMSGAELLKSCYLLYPDMARLLLTGFSDLDSTILAVNEGRIHRYVGKPWDNDELNAIVAEIIDLHQLKSANESLNARVVEQNAELARLNRELEQKYLQKSDQVGEAESKLREAYRSLHHEFNSMVHILTGLIEARIGEEPGSTEKFARLAKSFAEFAGLQGQQIQDVYFAALLKNFGKVSLSDAVIRKSLTQLNANEKKEYAHFSVNGQTSLMLLEPLQNASNIIRSHTELYNGRGFPDRLAGDAIPLEARILRIASDYVELQREHNFLGEKLSEENARIYLLKMASQRYDRELVDVFMDVLEDFSEGVVSQVERITIREARAGMVLEDNLYSPSGTVLLSADTCLTERHIEKLRALQRQFEGHDIMLHIARQDANQASSS</sequence>
<dbReference type="CDD" id="cd00077">
    <property type="entry name" value="HDc"/>
    <property type="match status" value="1"/>
</dbReference>
<dbReference type="InterPro" id="IPR003607">
    <property type="entry name" value="HD/PDEase_dom"/>
</dbReference>
<feature type="modified residue" description="4-aspartylphosphate" evidence="1">
    <location>
        <position position="66"/>
    </location>
</feature>
<keyword evidence="1" id="KW-0597">Phosphoprotein</keyword>
<keyword evidence="2" id="KW-0175">Coiled coil</keyword>
<feature type="domain" description="HD-GYP" evidence="4">
    <location>
        <begin position="187"/>
        <end position="384"/>
    </location>
</feature>
<feature type="coiled-coil region" evidence="2">
    <location>
        <begin position="134"/>
        <end position="179"/>
    </location>
</feature>
<dbReference type="PANTHER" id="PTHR45228:SF8">
    <property type="entry name" value="TWO-COMPONENT RESPONSE REGULATOR-RELATED"/>
    <property type="match status" value="1"/>
</dbReference>
<keyword evidence="6" id="KW-1185">Reference proteome</keyword>
<dbReference type="PROSITE" id="PS51832">
    <property type="entry name" value="HD_GYP"/>
    <property type="match status" value="1"/>
</dbReference>
<evidence type="ECO:0000259" key="4">
    <source>
        <dbReference type="PROSITE" id="PS51832"/>
    </source>
</evidence>
<dbReference type="SUPFAM" id="SSF52172">
    <property type="entry name" value="CheY-like"/>
    <property type="match status" value="1"/>
</dbReference>
<dbReference type="Pfam" id="PF00072">
    <property type="entry name" value="Response_reg"/>
    <property type="match status" value="1"/>
</dbReference>
<dbReference type="Gene3D" id="3.40.50.2300">
    <property type="match status" value="1"/>
</dbReference>
<dbReference type="PROSITE" id="PS50110">
    <property type="entry name" value="RESPONSE_REGULATORY"/>
    <property type="match status" value="1"/>
</dbReference>
<reference evidence="6" key="1">
    <citation type="journal article" date="2019" name="Int. J. Syst. Evol. Microbiol.">
        <title>The Global Catalogue of Microorganisms (GCM) 10K type strain sequencing project: providing services to taxonomists for standard genome sequencing and annotation.</title>
        <authorList>
            <consortium name="The Broad Institute Genomics Platform"/>
            <consortium name="The Broad Institute Genome Sequencing Center for Infectious Disease"/>
            <person name="Wu L."/>
            <person name="Ma J."/>
        </authorList>
    </citation>
    <scope>NUCLEOTIDE SEQUENCE [LARGE SCALE GENOMIC DNA]</scope>
    <source>
        <strain evidence="6">KCTC 42424</strain>
    </source>
</reference>
<dbReference type="Proteomes" id="UP001595722">
    <property type="component" value="Unassembled WGS sequence"/>
</dbReference>
<dbReference type="CDD" id="cd17569">
    <property type="entry name" value="REC_HupR-like"/>
    <property type="match status" value="1"/>
</dbReference>
<evidence type="ECO:0000313" key="5">
    <source>
        <dbReference type="EMBL" id="MFC3680652.1"/>
    </source>
</evidence>
<evidence type="ECO:0000259" key="3">
    <source>
        <dbReference type="PROSITE" id="PS50110"/>
    </source>
</evidence>
<evidence type="ECO:0000256" key="2">
    <source>
        <dbReference type="SAM" id="Coils"/>
    </source>
</evidence>
<accession>A0ABV7VVE9</accession>
<dbReference type="SUPFAM" id="SSF109604">
    <property type="entry name" value="HD-domain/PDEase-like"/>
    <property type="match status" value="1"/>
</dbReference>
<proteinExistence type="predicted"/>
<dbReference type="EMBL" id="JBHRYB010000011">
    <property type="protein sequence ID" value="MFC3680652.1"/>
    <property type="molecule type" value="Genomic_DNA"/>
</dbReference>
<name>A0ABV7VVE9_9GAMM</name>
<dbReference type="PANTHER" id="PTHR45228">
    <property type="entry name" value="CYCLIC DI-GMP PHOSPHODIESTERASE TM_0186-RELATED"/>
    <property type="match status" value="1"/>
</dbReference>
<dbReference type="InterPro" id="IPR052020">
    <property type="entry name" value="Cyclic_di-GMP/3'3'-cGAMP_PDE"/>
</dbReference>
<evidence type="ECO:0000313" key="6">
    <source>
        <dbReference type="Proteomes" id="UP001595722"/>
    </source>
</evidence>
<dbReference type="InterPro" id="IPR011006">
    <property type="entry name" value="CheY-like_superfamily"/>
</dbReference>
<dbReference type="SMART" id="SM00448">
    <property type="entry name" value="REC"/>
    <property type="match status" value="1"/>
</dbReference>
<comment type="caution">
    <text evidence="5">The sequence shown here is derived from an EMBL/GenBank/DDBJ whole genome shotgun (WGS) entry which is preliminary data.</text>
</comment>
<dbReference type="Pfam" id="PF13487">
    <property type="entry name" value="HD_5"/>
    <property type="match status" value="1"/>
</dbReference>